<accession>A0ABS1W8F0</accession>
<dbReference type="Proteomes" id="UP000809910">
    <property type="component" value="Unassembled WGS sequence"/>
</dbReference>
<feature type="domain" description="O-methyltransferase dimerisation" evidence="5">
    <location>
        <begin position="18"/>
        <end position="84"/>
    </location>
</feature>
<dbReference type="RefSeq" id="WP_203109665.1">
    <property type="nucleotide sequence ID" value="NZ_JADOBG010000011.1"/>
</dbReference>
<evidence type="ECO:0000256" key="2">
    <source>
        <dbReference type="ARBA" id="ARBA00022679"/>
    </source>
</evidence>
<dbReference type="PANTHER" id="PTHR43712">
    <property type="entry name" value="PUTATIVE (AFU_ORTHOLOGUE AFUA_4G14580)-RELATED"/>
    <property type="match status" value="1"/>
</dbReference>
<dbReference type="PROSITE" id="PS51683">
    <property type="entry name" value="SAM_OMT_II"/>
    <property type="match status" value="1"/>
</dbReference>
<dbReference type="Gene3D" id="1.10.10.10">
    <property type="entry name" value="Winged helix-like DNA-binding domain superfamily/Winged helix DNA-binding domain"/>
    <property type="match status" value="1"/>
</dbReference>
<gene>
    <name evidence="6" type="ORF">I5282_03375</name>
</gene>
<evidence type="ECO:0000256" key="3">
    <source>
        <dbReference type="ARBA" id="ARBA00022691"/>
    </source>
</evidence>
<dbReference type="GO" id="GO:0008168">
    <property type="term" value="F:methyltransferase activity"/>
    <property type="evidence" value="ECO:0007669"/>
    <property type="project" value="UniProtKB-KW"/>
</dbReference>
<dbReference type="InterPro" id="IPR029063">
    <property type="entry name" value="SAM-dependent_MTases_sf"/>
</dbReference>
<dbReference type="EMBL" id="JADWVN010000006">
    <property type="protein sequence ID" value="MBL7525614.1"/>
    <property type="molecule type" value="Genomic_DNA"/>
</dbReference>
<keyword evidence="1 6" id="KW-0489">Methyltransferase</keyword>
<proteinExistence type="predicted"/>
<keyword evidence="3" id="KW-0949">S-adenosyl-L-methionine</keyword>
<evidence type="ECO:0000259" key="5">
    <source>
        <dbReference type="Pfam" id="PF08100"/>
    </source>
</evidence>
<dbReference type="InterPro" id="IPR036388">
    <property type="entry name" value="WH-like_DNA-bd_sf"/>
</dbReference>
<dbReference type="GO" id="GO:0032259">
    <property type="term" value="P:methylation"/>
    <property type="evidence" value="ECO:0007669"/>
    <property type="project" value="UniProtKB-KW"/>
</dbReference>
<organism evidence="6 7">
    <name type="scientific">Legionella bononiensis</name>
    <dbReference type="NCBI Taxonomy" id="2793102"/>
    <lineage>
        <taxon>Bacteria</taxon>
        <taxon>Pseudomonadati</taxon>
        <taxon>Pseudomonadota</taxon>
        <taxon>Gammaproteobacteria</taxon>
        <taxon>Legionellales</taxon>
        <taxon>Legionellaceae</taxon>
        <taxon>Legionella</taxon>
    </lineage>
</organism>
<reference evidence="6 7" key="1">
    <citation type="submission" date="2020-12" db="EMBL/GenBank/DDBJ databases">
        <title>WGS of Legionella: environmental sample.</title>
        <authorList>
            <person name="Cristino S."/>
            <person name="Girolamini L."/>
            <person name="Salaris S."/>
            <person name="Pascale M.R."/>
            <person name="Mazzotta M."/>
            <person name="Orsini M."/>
            <person name="Grottola A."/>
        </authorList>
    </citation>
    <scope>NUCLEOTIDE SEQUENCE [LARGE SCALE GENOMIC DNA]</scope>
    <source>
        <strain evidence="6 7">30cs62</strain>
    </source>
</reference>
<dbReference type="Gene3D" id="3.40.50.150">
    <property type="entry name" value="Vaccinia Virus protein VP39"/>
    <property type="match status" value="1"/>
</dbReference>
<evidence type="ECO:0000259" key="4">
    <source>
        <dbReference type="Pfam" id="PF00891"/>
    </source>
</evidence>
<name>A0ABS1W8F0_9GAMM</name>
<protein>
    <submittedName>
        <fullName evidence="6">Methyltransferase</fullName>
    </submittedName>
</protein>
<dbReference type="InterPro" id="IPR016461">
    <property type="entry name" value="COMT-like"/>
</dbReference>
<dbReference type="InterPro" id="IPR012967">
    <property type="entry name" value="COMT_dimerisation"/>
</dbReference>
<evidence type="ECO:0000313" key="7">
    <source>
        <dbReference type="Proteomes" id="UP000809910"/>
    </source>
</evidence>
<keyword evidence="7" id="KW-1185">Reference proteome</keyword>
<dbReference type="SUPFAM" id="SSF46785">
    <property type="entry name" value="Winged helix' DNA-binding domain"/>
    <property type="match status" value="1"/>
</dbReference>
<dbReference type="InterPro" id="IPR001077">
    <property type="entry name" value="COMT_C"/>
</dbReference>
<dbReference type="Pfam" id="PF00891">
    <property type="entry name" value="Methyltransf_2"/>
    <property type="match status" value="1"/>
</dbReference>
<keyword evidence="2" id="KW-0808">Transferase</keyword>
<sequence length="319" mass="36218">MNKELLPPHVQLAVMSREYVVSRAIHAIAHLGLADHMSDQPKSVIELAQLTGTIPDLLDRLLTFLTDYGLFIKEGEAYALTSLSYPLRQDNPNSIKDILGMFDESWWQAFSQLETSLKTGIPAFKYQHGTEFYEFMNNNPEKKADYEKGMAKLSKRDDDLIAQHFDFGQFSTLIELGYGRKGLAEAIKKHHPDVQIDINPFIPELIKKEHDSSFSNLPKADAYILKGILHDFNDKIIAKLLKDIRNSMKSKGSLIIAEQAIPNNHVPHTNKTMDIIMMVLVGGRQRTVNQWCELVESTGFNLKLITPTEGMFTLIEFQN</sequence>
<feature type="domain" description="O-methyltransferase C-terminal" evidence="4">
    <location>
        <begin position="110"/>
        <end position="301"/>
    </location>
</feature>
<dbReference type="Pfam" id="PF08100">
    <property type="entry name" value="Dimerisation"/>
    <property type="match status" value="1"/>
</dbReference>
<evidence type="ECO:0000313" key="6">
    <source>
        <dbReference type="EMBL" id="MBL7525614.1"/>
    </source>
</evidence>
<dbReference type="SUPFAM" id="SSF53335">
    <property type="entry name" value="S-adenosyl-L-methionine-dependent methyltransferases"/>
    <property type="match status" value="1"/>
</dbReference>
<evidence type="ECO:0000256" key="1">
    <source>
        <dbReference type="ARBA" id="ARBA00022603"/>
    </source>
</evidence>
<comment type="caution">
    <text evidence="6">The sequence shown here is derived from an EMBL/GenBank/DDBJ whole genome shotgun (WGS) entry which is preliminary data.</text>
</comment>
<dbReference type="PANTHER" id="PTHR43712:SF2">
    <property type="entry name" value="O-METHYLTRANSFERASE CICE"/>
    <property type="match status" value="1"/>
</dbReference>
<dbReference type="InterPro" id="IPR036390">
    <property type="entry name" value="WH_DNA-bd_sf"/>
</dbReference>
<dbReference type="PIRSF" id="PIRSF005739">
    <property type="entry name" value="O-mtase"/>
    <property type="match status" value="1"/>
</dbReference>